<evidence type="ECO:0000256" key="3">
    <source>
        <dbReference type="ARBA" id="ARBA00023125"/>
    </source>
</evidence>
<gene>
    <name evidence="9" type="primary">LOC104752106</name>
</gene>
<dbReference type="GeneID" id="104752106"/>
<organism evidence="8 9">
    <name type="scientific">Camelina sativa</name>
    <name type="common">False flax</name>
    <name type="synonym">Myagrum sativum</name>
    <dbReference type="NCBI Taxonomy" id="90675"/>
    <lineage>
        <taxon>Eukaryota</taxon>
        <taxon>Viridiplantae</taxon>
        <taxon>Streptophyta</taxon>
        <taxon>Embryophyta</taxon>
        <taxon>Tracheophyta</taxon>
        <taxon>Spermatophyta</taxon>
        <taxon>Magnoliopsida</taxon>
        <taxon>eudicotyledons</taxon>
        <taxon>Gunneridae</taxon>
        <taxon>Pentapetalae</taxon>
        <taxon>rosids</taxon>
        <taxon>malvids</taxon>
        <taxon>Brassicales</taxon>
        <taxon>Brassicaceae</taxon>
        <taxon>Camelineae</taxon>
        <taxon>Camelina</taxon>
    </lineage>
</organism>
<dbReference type="SMART" id="SM01019">
    <property type="entry name" value="B3"/>
    <property type="match status" value="6"/>
</dbReference>
<keyword evidence="3" id="KW-0238">DNA-binding</keyword>
<dbReference type="PANTHER" id="PTHR31674:SF93">
    <property type="entry name" value="B3 DOMAIN-CONTAINING PROTEIN REM13"/>
    <property type="match status" value="1"/>
</dbReference>
<feature type="domain" description="TF-B3" evidence="7">
    <location>
        <begin position="160"/>
        <end position="257"/>
    </location>
</feature>
<dbReference type="InterPro" id="IPR015300">
    <property type="entry name" value="DNA-bd_pseudobarrel_sf"/>
</dbReference>
<evidence type="ECO:0000259" key="7">
    <source>
        <dbReference type="PROSITE" id="PS50863"/>
    </source>
</evidence>
<feature type="domain" description="TF-B3" evidence="7">
    <location>
        <begin position="310"/>
        <end position="403"/>
    </location>
</feature>
<accession>A0ABM0WKQ7</accession>
<dbReference type="InterPro" id="IPR003340">
    <property type="entry name" value="B3_DNA-bd"/>
</dbReference>
<proteinExistence type="predicted"/>
<feature type="domain" description="TF-B3" evidence="7">
    <location>
        <begin position="595"/>
        <end position="690"/>
    </location>
</feature>
<evidence type="ECO:0000256" key="2">
    <source>
        <dbReference type="ARBA" id="ARBA00023015"/>
    </source>
</evidence>
<feature type="compositionally biased region" description="Basic and acidic residues" evidence="6">
    <location>
        <begin position="569"/>
        <end position="588"/>
    </location>
</feature>
<evidence type="ECO:0000256" key="4">
    <source>
        <dbReference type="ARBA" id="ARBA00023163"/>
    </source>
</evidence>
<feature type="region of interest" description="Disordered" evidence="6">
    <location>
        <begin position="569"/>
        <end position="592"/>
    </location>
</feature>
<keyword evidence="5" id="KW-0539">Nucleus</keyword>
<dbReference type="Pfam" id="PF02362">
    <property type="entry name" value="B3"/>
    <property type="match status" value="5"/>
</dbReference>
<dbReference type="PANTHER" id="PTHR31674">
    <property type="entry name" value="B3 DOMAIN-CONTAINING PROTEIN REM-LIKE 3-RELATED"/>
    <property type="match status" value="1"/>
</dbReference>
<comment type="subcellular location">
    <subcellularLocation>
        <location evidence="1">Nucleus</location>
    </subcellularLocation>
</comment>
<evidence type="ECO:0000313" key="8">
    <source>
        <dbReference type="Proteomes" id="UP000694864"/>
    </source>
</evidence>
<protein>
    <submittedName>
        <fullName evidence="9">B3 domain-containing protein REM13-like</fullName>
    </submittedName>
</protein>
<reference evidence="8" key="1">
    <citation type="journal article" date="2014" name="Nat. Commun.">
        <title>The emerging biofuel crop Camelina sativa retains a highly undifferentiated hexaploid genome structure.</title>
        <authorList>
            <person name="Kagale S."/>
            <person name="Koh C."/>
            <person name="Nixon J."/>
            <person name="Bollina V."/>
            <person name="Clarke W.E."/>
            <person name="Tuteja R."/>
            <person name="Spillane C."/>
            <person name="Robinson S.J."/>
            <person name="Links M.G."/>
            <person name="Clarke C."/>
            <person name="Higgins E.E."/>
            <person name="Huebert T."/>
            <person name="Sharpe A.G."/>
            <person name="Parkin I.A."/>
        </authorList>
    </citation>
    <scope>NUCLEOTIDE SEQUENCE [LARGE SCALE GENOMIC DNA]</scope>
    <source>
        <strain evidence="8">cv. DH55</strain>
    </source>
</reference>
<feature type="domain" description="TF-B3" evidence="7">
    <location>
        <begin position="719"/>
        <end position="813"/>
    </location>
</feature>
<dbReference type="PROSITE" id="PS50863">
    <property type="entry name" value="B3"/>
    <property type="match status" value="6"/>
</dbReference>
<keyword evidence="2" id="KW-0805">Transcription regulation</keyword>
<dbReference type="SUPFAM" id="SSF101936">
    <property type="entry name" value="DNA-binding pseudobarrel domain"/>
    <property type="match status" value="6"/>
</dbReference>
<feature type="domain" description="TF-B3" evidence="7">
    <location>
        <begin position="9"/>
        <end position="98"/>
    </location>
</feature>
<evidence type="ECO:0000313" key="9">
    <source>
        <dbReference type="RefSeq" id="XP_010472478.1"/>
    </source>
</evidence>
<reference evidence="9" key="2">
    <citation type="submission" date="2025-08" db="UniProtKB">
        <authorList>
            <consortium name="RefSeq"/>
        </authorList>
    </citation>
    <scope>IDENTIFICATION</scope>
    <source>
        <tissue evidence="9">Leaf</tissue>
    </source>
</reference>
<dbReference type="CDD" id="cd10017">
    <property type="entry name" value="B3_DNA"/>
    <property type="match status" value="6"/>
</dbReference>
<dbReference type="InterPro" id="IPR039218">
    <property type="entry name" value="REM_fam"/>
</dbReference>
<dbReference type="RefSeq" id="XP_010472478.1">
    <property type="nucleotide sequence ID" value="XM_010474176.2"/>
</dbReference>
<evidence type="ECO:0000256" key="1">
    <source>
        <dbReference type="ARBA" id="ARBA00004123"/>
    </source>
</evidence>
<name>A0ABM0WKQ7_CAMSA</name>
<dbReference type="Gene3D" id="2.40.330.10">
    <property type="entry name" value="DNA-binding pseudobarrel domain"/>
    <property type="match status" value="6"/>
</dbReference>
<keyword evidence="8" id="KW-1185">Reference proteome</keyword>
<dbReference type="Proteomes" id="UP000694864">
    <property type="component" value="Chromosome 16"/>
</dbReference>
<evidence type="ECO:0000256" key="6">
    <source>
        <dbReference type="SAM" id="MobiDB-lite"/>
    </source>
</evidence>
<feature type="region of interest" description="Disordered" evidence="6">
    <location>
        <begin position="123"/>
        <end position="154"/>
    </location>
</feature>
<sequence length="813" mass="92248">MATTSRVHHPQFFHTLVPGFHTHFTIPEDFFSKYVEGRSVAEVKSDVSDRTWQVKMSGRRFTDGWKEFTVANYFRIGDVVLVRYVGDSVFHVSDLGPNHSEIQYNDEGKHLLKKRLHQVEFSSNNGDVDDEELPREKRARKNSEGAEEVSSSSSADDNSCFVALVTALNLRTDKLYLPLHFTSSNCLSRKCREIVLTDGKERSWALDLGFNESSDTFYISRGWRIFCDENGQKAGGCFMFQLVGNEETPVLSFFPTESISDRSEEENIAEEGSKDDCSSPESLMDIEKRKYILKPRGSPYSSYSPCHKRFIRFTLPPDYVKIRKLNLPAPFVRENGINKPGEIYLLDKDGRKWLTNLLLDSKGTMALGKGWKDFVKANGLESGFTLKLIWEETIPVLSLCCAESNNDRELEEFLKAIENNEKSMSREKKKSHLKWRDSTPSSRKQFVTLTITPYSVERSVLRLSMIFTRMNDIKPGIVILLGKDGIKHQTNLLLDKTSGRLAFGKGWKDFVKDNGLKTGDTFTLKLLWEEQTPVFSLCPTECSIGREATNQKKSLPIEPSTCKKINKDKNIKHDNSKEERRSVDRERNQSSQKQLVTFTITPSSVKKCRLVLSAQFARDNNINKPGTIYLLDTDGTKWLTKLQRDSIGKMSLGEGWKEFAKANDFKQGDSFTMELIRDDTTPMLSLLRKEFSSSKSNKEESIFSEPKNRDSSPTIENRLVTLALTPEDVKASKLILPSQFMKANGINRLGKITLLSENGMEWSGYLLTSDGTVALGCGWKGFCEANGVQLGEPFTLEFINKQYTTPVLKFSSP</sequence>
<keyword evidence="4" id="KW-0804">Transcription</keyword>
<feature type="domain" description="TF-B3" evidence="7">
    <location>
        <begin position="446"/>
        <end position="541"/>
    </location>
</feature>
<evidence type="ECO:0000256" key="5">
    <source>
        <dbReference type="ARBA" id="ARBA00023242"/>
    </source>
</evidence>